<dbReference type="PROSITE" id="PS51257">
    <property type="entry name" value="PROKAR_LIPOPROTEIN"/>
    <property type="match status" value="1"/>
</dbReference>
<dbReference type="PANTHER" id="PTHR30383:SF5">
    <property type="entry name" value="SGNH HYDROLASE-TYPE ESTERASE DOMAIN-CONTAINING PROTEIN"/>
    <property type="match status" value="1"/>
</dbReference>
<sequence length="246" mass="26077">MPRLPRRAALLVALVLTSFPAWAACPALPVPGFTLPATRMAVAEGRPVRILAFGSSSTEGFGASGPLATYPARLQARLRAALPGQRISVINRGKGGEDVSEMLARLRRDVLDAGPTLVIWQAGANAVLRHMDPAAFRAGMEAGLDQLREAGVEVLLMDSQVAPRINAMPGHRRFEVILAEIAAERHLPIFSRAALMRGWEHSGLANTAVIGPDGLHHTDLGYDCVAGALAEGIIGALRPPTTAARR</sequence>
<dbReference type="InterPro" id="IPR036514">
    <property type="entry name" value="SGNH_hydro_sf"/>
</dbReference>
<feature type="signal peptide" evidence="1">
    <location>
        <begin position="1"/>
        <end position="23"/>
    </location>
</feature>
<dbReference type="EMBL" id="JAAGBB010000009">
    <property type="protein sequence ID" value="MBR0664546.1"/>
    <property type="molecule type" value="Genomic_DNA"/>
</dbReference>
<dbReference type="InterPro" id="IPR051532">
    <property type="entry name" value="Ester_Hydrolysis_Enzymes"/>
</dbReference>
<reference evidence="3" key="1">
    <citation type="journal article" date="2021" name="Syst. Appl. Microbiol.">
        <title>Roseomonas hellenica sp. nov., isolated from roots of wild-growing Alkanna tinctoria.</title>
        <authorList>
            <person name="Rat A."/>
            <person name="Naranjo H.D."/>
            <person name="Lebbe L."/>
            <person name="Cnockaert M."/>
            <person name="Krigas N."/>
            <person name="Grigoriadou K."/>
            <person name="Maloupa E."/>
            <person name="Willems A."/>
        </authorList>
    </citation>
    <scope>NUCLEOTIDE SEQUENCE [LARGE SCALE GENOMIC DNA]</scope>
    <source>
        <strain evidence="3">LMG 31523</strain>
    </source>
</reference>
<accession>A0ABS5EW68</accession>
<dbReference type="Pfam" id="PF25182">
    <property type="entry name" value="NonGDSL"/>
    <property type="match status" value="1"/>
</dbReference>
<dbReference type="SUPFAM" id="SSF52266">
    <property type="entry name" value="SGNH hydrolase"/>
    <property type="match status" value="1"/>
</dbReference>
<keyword evidence="2" id="KW-0378">Hydrolase</keyword>
<keyword evidence="3" id="KW-1185">Reference proteome</keyword>
<protein>
    <submittedName>
        <fullName evidence="2">SGNH/GDSL hydrolase family protein</fullName>
    </submittedName>
</protein>
<evidence type="ECO:0000313" key="3">
    <source>
        <dbReference type="Proteomes" id="UP001196870"/>
    </source>
</evidence>
<dbReference type="Gene3D" id="3.40.50.1110">
    <property type="entry name" value="SGNH hydrolase"/>
    <property type="match status" value="1"/>
</dbReference>
<proteinExistence type="predicted"/>
<organism evidence="2 3">
    <name type="scientific">Plastoroseomonas hellenica</name>
    <dbReference type="NCBI Taxonomy" id="2687306"/>
    <lineage>
        <taxon>Bacteria</taxon>
        <taxon>Pseudomonadati</taxon>
        <taxon>Pseudomonadota</taxon>
        <taxon>Alphaproteobacteria</taxon>
        <taxon>Acetobacterales</taxon>
        <taxon>Acetobacteraceae</taxon>
        <taxon>Plastoroseomonas</taxon>
    </lineage>
</organism>
<keyword evidence="1" id="KW-0732">Signal</keyword>
<evidence type="ECO:0000313" key="2">
    <source>
        <dbReference type="EMBL" id="MBR0664546.1"/>
    </source>
</evidence>
<dbReference type="Proteomes" id="UP001196870">
    <property type="component" value="Unassembled WGS sequence"/>
</dbReference>
<gene>
    <name evidence="2" type="ORF">GXW71_09300</name>
</gene>
<name>A0ABS5EW68_9PROT</name>
<dbReference type="GO" id="GO:0016787">
    <property type="term" value="F:hydrolase activity"/>
    <property type="evidence" value="ECO:0007669"/>
    <property type="project" value="UniProtKB-KW"/>
</dbReference>
<dbReference type="RefSeq" id="WP_211852214.1">
    <property type="nucleotide sequence ID" value="NZ_JAAGBB010000009.1"/>
</dbReference>
<dbReference type="InterPro" id="IPR057572">
    <property type="entry name" value="NonGDSL"/>
</dbReference>
<dbReference type="PANTHER" id="PTHR30383">
    <property type="entry name" value="THIOESTERASE 1/PROTEASE 1/LYSOPHOSPHOLIPASE L1"/>
    <property type="match status" value="1"/>
</dbReference>
<comment type="caution">
    <text evidence="2">The sequence shown here is derived from an EMBL/GenBank/DDBJ whole genome shotgun (WGS) entry which is preliminary data.</text>
</comment>
<feature type="chain" id="PRO_5046425542" evidence="1">
    <location>
        <begin position="24"/>
        <end position="246"/>
    </location>
</feature>
<evidence type="ECO:0000256" key="1">
    <source>
        <dbReference type="SAM" id="SignalP"/>
    </source>
</evidence>